<dbReference type="FunFam" id="2.60.40.200:FF:000008">
    <property type="entry name" value="Superoxide dismutase [Cu-Zn]"/>
    <property type="match status" value="1"/>
</dbReference>
<dbReference type="PANTHER" id="PTHR10003">
    <property type="entry name" value="SUPEROXIDE DISMUTASE CU-ZN -RELATED"/>
    <property type="match status" value="1"/>
</dbReference>
<sequence>MLKNIESKVDDLWQSLLHPVALAAKDIKEVYAICEMKPSSTLEAEKPQVTGQVLFKQTYPSGHLETTINLVGFSESDNQARAIHIHEFGDLSNGCDATGGHFNPMNVSHPGHPGDFGNFTPKKGKIKKYRKNIKATMFGPHSILSRAIVIHEQQDDLGEGGNPASLINGNAGKRLACCVIGIGGKTLWQSTFLSLTGNSMKRNASGSERKLS</sequence>
<comment type="similarity">
    <text evidence="4">Belongs to the Cu-Zn superoxide dismutase family.</text>
</comment>
<keyword evidence="13" id="KW-0333">Golgi apparatus</keyword>
<dbReference type="PROSITE" id="PS00332">
    <property type="entry name" value="SOD_CU_ZN_2"/>
    <property type="match status" value="1"/>
</dbReference>
<evidence type="ECO:0000313" key="20">
    <source>
        <dbReference type="Proteomes" id="UP000886611"/>
    </source>
</evidence>
<dbReference type="GO" id="GO:0005576">
    <property type="term" value="C:extracellular region"/>
    <property type="evidence" value="ECO:0007669"/>
    <property type="project" value="UniProtKB-SubCell"/>
</dbReference>
<proteinExistence type="inferred from homology"/>
<keyword evidence="8" id="KW-0732">Signal</keyword>
<evidence type="ECO:0000256" key="11">
    <source>
        <dbReference type="ARBA" id="ARBA00023002"/>
    </source>
</evidence>
<evidence type="ECO:0000256" key="7">
    <source>
        <dbReference type="ARBA" id="ARBA00022723"/>
    </source>
</evidence>
<reference evidence="19 20" key="1">
    <citation type="journal article" date="2021" name="Cell">
        <title>Tracing the genetic footprints of vertebrate landing in non-teleost ray-finned fishes.</title>
        <authorList>
            <person name="Bi X."/>
            <person name="Wang K."/>
            <person name="Yang L."/>
            <person name="Pan H."/>
            <person name="Jiang H."/>
            <person name="Wei Q."/>
            <person name="Fang M."/>
            <person name="Yu H."/>
            <person name="Zhu C."/>
            <person name="Cai Y."/>
            <person name="He Y."/>
            <person name="Gan X."/>
            <person name="Zeng H."/>
            <person name="Yu D."/>
            <person name="Zhu Y."/>
            <person name="Jiang H."/>
            <person name="Qiu Q."/>
            <person name="Yang H."/>
            <person name="Zhang Y.E."/>
            <person name="Wang W."/>
            <person name="Zhu M."/>
            <person name="He S."/>
            <person name="Zhang G."/>
        </authorList>
    </citation>
    <scope>NUCLEOTIDE SEQUENCE [LARGE SCALE GENOMIC DNA]</scope>
    <source>
        <strain evidence="19">Bchr_013</strain>
    </source>
</reference>
<evidence type="ECO:0000259" key="18">
    <source>
        <dbReference type="Pfam" id="PF00080"/>
    </source>
</evidence>
<evidence type="ECO:0000256" key="1">
    <source>
        <dbReference type="ARBA" id="ARBA00001947"/>
    </source>
</evidence>
<dbReference type="EC" id="1.15.1.1" evidence="5"/>
<evidence type="ECO:0000256" key="6">
    <source>
        <dbReference type="ARBA" id="ARBA00022525"/>
    </source>
</evidence>
<evidence type="ECO:0000256" key="2">
    <source>
        <dbReference type="ARBA" id="ARBA00004239"/>
    </source>
</evidence>
<comment type="function">
    <text evidence="16">Protect the extracellular space from toxic effect of reactive oxygen intermediates by converting superoxide radicals into hydrogen peroxide and oxygen.</text>
</comment>
<gene>
    <name evidence="19" type="primary">Sod3</name>
    <name evidence="19" type="ORF">GTO96_0016823</name>
</gene>
<dbReference type="AlphaFoldDB" id="A0A8X8BSQ7"/>
<dbReference type="PROSITE" id="PS00087">
    <property type="entry name" value="SOD_CU_ZN_1"/>
    <property type="match status" value="1"/>
</dbReference>
<dbReference type="InterPro" id="IPR036423">
    <property type="entry name" value="SOD-like_Cu/Zn_dom_sf"/>
</dbReference>
<evidence type="ECO:0000256" key="5">
    <source>
        <dbReference type="ARBA" id="ARBA00012682"/>
    </source>
</evidence>
<evidence type="ECO:0000313" key="19">
    <source>
        <dbReference type="EMBL" id="KAG2465614.1"/>
    </source>
</evidence>
<keyword evidence="11" id="KW-0560">Oxidoreductase</keyword>
<keyword evidence="10" id="KW-0049">Antioxidant</keyword>
<comment type="caution">
    <text evidence="19">The sequence shown here is derived from an EMBL/GenBank/DDBJ whole genome shotgun (WGS) entry which is preliminary data.</text>
</comment>
<dbReference type="InterPro" id="IPR018152">
    <property type="entry name" value="SOD_Cu/Zn_BS"/>
</dbReference>
<organism evidence="19 20">
    <name type="scientific">Polypterus senegalus</name>
    <name type="common">Senegal bichir</name>
    <dbReference type="NCBI Taxonomy" id="55291"/>
    <lineage>
        <taxon>Eukaryota</taxon>
        <taxon>Metazoa</taxon>
        <taxon>Chordata</taxon>
        <taxon>Craniata</taxon>
        <taxon>Vertebrata</taxon>
        <taxon>Euteleostomi</taxon>
        <taxon>Actinopterygii</taxon>
        <taxon>Polypteriformes</taxon>
        <taxon>Polypteridae</taxon>
        <taxon>Polypterus</taxon>
    </lineage>
</organism>
<dbReference type="CDD" id="cd00305">
    <property type="entry name" value="Cu-Zn_Superoxide_Dismutase"/>
    <property type="match status" value="1"/>
</dbReference>
<dbReference type="Pfam" id="PF00080">
    <property type="entry name" value="Sod_Cu"/>
    <property type="match status" value="1"/>
</dbReference>
<evidence type="ECO:0000256" key="3">
    <source>
        <dbReference type="ARBA" id="ARBA00004601"/>
    </source>
</evidence>
<dbReference type="Gene3D" id="2.60.40.200">
    <property type="entry name" value="Superoxide dismutase, copper/zinc binding domain"/>
    <property type="match status" value="1"/>
</dbReference>
<evidence type="ECO:0000256" key="12">
    <source>
        <dbReference type="ARBA" id="ARBA00023008"/>
    </source>
</evidence>
<evidence type="ECO:0000256" key="16">
    <source>
        <dbReference type="ARBA" id="ARBA00060347"/>
    </source>
</evidence>
<dbReference type="SUPFAM" id="SSF49329">
    <property type="entry name" value="Cu,Zn superoxide dismutase-like"/>
    <property type="match status" value="1"/>
</dbReference>
<comment type="cofactor">
    <cofactor evidence="1">
        <name>Zn(2+)</name>
        <dbReference type="ChEBI" id="CHEBI:29105"/>
    </cofactor>
</comment>
<evidence type="ECO:0000256" key="9">
    <source>
        <dbReference type="ARBA" id="ARBA00022833"/>
    </source>
</evidence>
<accession>A0A8X8BSQ7</accession>
<evidence type="ECO:0000256" key="13">
    <source>
        <dbReference type="ARBA" id="ARBA00023034"/>
    </source>
</evidence>
<feature type="domain" description="Superoxide dismutase copper/zinc binding" evidence="18">
    <location>
        <begin position="49"/>
        <end position="180"/>
    </location>
</feature>
<protein>
    <recommendedName>
        <fullName evidence="17">Extracellular superoxide dismutase [Cu-Zn]</fullName>
        <ecNumber evidence="5">1.15.1.1</ecNumber>
    </recommendedName>
</protein>
<keyword evidence="9" id="KW-0862">Zinc</keyword>
<dbReference type="GO" id="GO:0004784">
    <property type="term" value="F:superoxide dismutase activity"/>
    <property type="evidence" value="ECO:0007669"/>
    <property type="project" value="UniProtKB-EC"/>
</dbReference>
<keyword evidence="20" id="KW-1185">Reference proteome</keyword>
<feature type="non-terminal residue" evidence="19">
    <location>
        <position position="212"/>
    </location>
</feature>
<evidence type="ECO:0000256" key="8">
    <source>
        <dbReference type="ARBA" id="ARBA00022729"/>
    </source>
</evidence>
<evidence type="ECO:0000256" key="15">
    <source>
        <dbReference type="ARBA" id="ARBA00023180"/>
    </source>
</evidence>
<dbReference type="Proteomes" id="UP000886611">
    <property type="component" value="Unassembled WGS sequence"/>
</dbReference>
<evidence type="ECO:0000256" key="4">
    <source>
        <dbReference type="ARBA" id="ARBA00010457"/>
    </source>
</evidence>
<keyword evidence="12" id="KW-0186">Copper</keyword>
<dbReference type="EMBL" id="JAATIS010001721">
    <property type="protein sequence ID" value="KAG2465614.1"/>
    <property type="molecule type" value="Genomic_DNA"/>
</dbReference>
<feature type="non-terminal residue" evidence="19">
    <location>
        <position position="1"/>
    </location>
</feature>
<evidence type="ECO:0000256" key="17">
    <source>
        <dbReference type="ARBA" id="ARBA00072705"/>
    </source>
</evidence>
<keyword evidence="7" id="KW-0479">Metal-binding</keyword>
<name>A0A8X8BSQ7_POLSE</name>
<keyword evidence="15" id="KW-0325">Glycoprotein</keyword>
<keyword evidence="14" id="KW-1015">Disulfide bond</keyword>
<comment type="subcellular location">
    <subcellularLocation>
        <location evidence="3">Golgi apparatus</location>
        <location evidence="3">trans-Golgi network</location>
    </subcellularLocation>
    <subcellularLocation>
        <location evidence="2">Secreted</location>
        <location evidence="2">Extracellular space</location>
    </subcellularLocation>
</comment>
<dbReference type="InterPro" id="IPR024134">
    <property type="entry name" value="SOD_Cu/Zn_/chaperone"/>
</dbReference>
<evidence type="ECO:0000256" key="10">
    <source>
        <dbReference type="ARBA" id="ARBA00022862"/>
    </source>
</evidence>
<evidence type="ECO:0000256" key="14">
    <source>
        <dbReference type="ARBA" id="ARBA00023157"/>
    </source>
</evidence>
<dbReference type="InterPro" id="IPR001424">
    <property type="entry name" value="SOD_Cu_Zn_dom"/>
</dbReference>
<keyword evidence="6" id="KW-0964">Secreted</keyword>
<dbReference type="GO" id="GO:0005794">
    <property type="term" value="C:Golgi apparatus"/>
    <property type="evidence" value="ECO:0007669"/>
    <property type="project" value="UniProtKB-SubCell"/>
</dbReference>
<dbReference type="PRINTS" id="PR00068">
    <property type="entry name" value="CUZNDISMTASE"/>
</dbReference>
<dbReference type="GO" id="GO:0005507">
    <property type="term" value="F:copper ion binding"/>
    <property type="evidence" value="ECO:0007669"/>
    <property type="project" value="InterPro"/>
</dbReference>